<proteinExistence type="predicted"/>
<protein>
    <submittedName>
        <fullName evidence="1">FdhC protein</fullName>
    </submittedName>
</protein>
<sequence length="275" mass="29826">MAAKNYLTPPEITDYTIDAGVSKVNRNFMTILFMAILAGIYIALGGIASSTAAHSVDDYGLAKLITGAVFPVGLMLVVINGADLFTGNCLIIMSTCDKKTNIFQFFGNIAIVFFGNFIGAVFMAWLQANSGLFRMSDGGFAYYVFKTAYNKVTLPFDEALILGIICNIFVCAGILMTYAAKDIAGKALAEFFSIFAFAISGSEHIVANMYYVPAAIFAKSNPDLIELSGYASEKLSEITWGNFFIHNAIPVTIGNILGGVLIGTMYYLIYKKFTR</sequence>
<evidence type="ECO:0000313" key="1">
    <source>
        <dbReference type="EMBL" id="ONI39825.1"/>
    </source>
</evidence>
<reference evidence="1" key="1">
    <citation type="submission" date="2016-08" db="EMBL/GenBank/DDBJ databases">
        <authorList>
            <person name="Ngugi D.K."/>
            <person name="Miyake S."/>
            <person name="Stingl U."/>
        </authorList>
    </citation>
    <scope>NUCLEOTIDE SEQUENCE</scope>
    <source>
        <strain evidence="1">SCG-B11WGA-EpuloA1</strain>
    </source>
</reference>
<name>A0ACC8XB97_9FIRM</name>
<gene>
    <name evidence="1" type="ORF">AN396_07165</name>
</gene>
<accession>A0ACC8XB97</accession>
<dbReference type="EMBL" id="LJDB01000060">
    <property type="protein sequence ID" value="ONI39825.1"/>
    <property type="molecule type" value="Genomic_DNA"/>
</dbReference>
<organism evidence="1 2">
    <name type="scientific">Candidatus Epulonipiscium fishelsonii</name>
    <dbReference type="NCBI Taxonomy" id="77094"/>
    <lineage>
        <taxon>Bacteria</taxon>
        <taxon>Bacillati</taxon>
        <taxon>Bacillota</taxon>
        <taxon>Clostridia</taxon>
        <taxon>Lachnospirales</taxon>
        <taxon>Lachnospiraceae</taxon>
        <taxon>Candidatus Epulonipiscium</taxon>
    </lineage>
</organism>
<keyword evidence="2" id="KW-1185">Reference proteome</keyword>
<comment type="caution">
    <text evidence="1">The sequence shown here is derived from an EMBL/GenBank/DDBJ whole genome shotgun (WGS) entry which is preliminary data.</text>
</comment>
<dbReference type="Proteomes" id="UP000188605">
    <property type="component" value="Unassembled WGS sequence"/>
</dbReference>
<evidence type="ECO:0000313" key="2">
    <source>
        <dbReference type="Proteomes" id="UP000188605"/>
    </source>
</evidence>